<dbReference type="EMBL" id="PJEX01000294">
    <property type="protein sequence ID" value="TKW51606.1"/>
    <property type="molecule type" value="Genomic_DNA"/>
</dbReference>
<name>A0A4V6Y9D8_9PEZI</name>
<sequence length="130" mass="13967">MAAAPSLFSQKVLVGEDVTEKVTAGERSQILQSAAGLVNYGVHAGELEFHDTPDNAVAVLIYITTDAKGQKIQDEGIVLFADEDSDGVITGQYAEADVSGIRLFPVPKGGLFVNNAQVEYIRRKTERQGE</sequence>
<evidence type="ECO:0000313" key="2">
    <source>
        <dbReference type="Proteomes" id="UP000310108"/>
    </source>
</evidence>
<accession>A0A4V6Y9D8</accession>
<dbReference type="Proteomes" id="UP000310108">
    <property type="component" value="Unassembled WGS sequence"/>
</dbReference>
<protein>
    <submittedName>
        <fullName evidence="1">Uncharacterized protein</fullName>
    </submittedName>
</protein>
<keyword evidence="2" id="KW-1185">Reference proteome</keyword>
<comment type="caution">
    <text evidence="1">The sequence shown here is derived from an EMBL/GenBank/DDBJ whole genome shotgun (WGS) entry which is preliminary data.</text>
</comment>
<proteinExistence type="predicted"/>
<evidence type="ECO:0000313" key="1">
    <source>
        <dbReference type="EMBL" id="TKW51606.1"/>
    </source>
</evidence>
<gene>
    <name evidence="1" type="ORF">CTA1_2059</name>
</gene>
<organism evidence="1 2">
    <name type="scientific">Colletotrichum tanaceti</name>
    <dbReference type="NCBI Taxonomy" id="1306861"/>
    <lineage>
        <taxon>Eukaryota</taxon>
        <taxon>Fungi</taxon>
        <taxon>Dikarya</taxon>
        <taxon>Ascomycota</taxon>
        <taxon>Pezizomycotina</taxon>
        <taxon>Sordariomycetes</taxon>
        <taxon>Hypocreomycetidae</taxon>
        <taxon>Glomerellales</taxon>
        <taxon>Glomerellaceae</taxon>
        <taxon>Colletotrichum</taxon>
        <taxon>Colletotrichum destructivum species complex</taxon>
    </lineage>
</organism>
<dbReference type="OrthoDB" id="10348607at2759"/>
<dbReference type="AlphaFoldDB" id="A0A4V6Y9D8"/>
<reference evidence="1 2" key="1">
    <citation type="journal article" date="2019" name="PLoS ONE">
        <title>Comparative genome analysis indicates high evolutionary potential of pathogenicity genes in Colletotrichum tanaceti.</title>
        <authorList>
            <person name="Lelwala R.V."/>
            <person name="Korhonen P.K."/>
            <person name="Young N.D."/>
            <person name="Scott J.B."/>
            <person name="Ades P.A."/>
            <person name="Gasser R.B."/>
            <person name="Taylor P.W.J."/>
        </authorList>
    </citation>
    <scope>NUCLEOTIDE SEQUENCE [LARGE SCALE GENOMIC DNA]</scope>
    <source>
        <strain evidence="1">BRIP57314</strain>
    </source>
</reference>